<sequence length="255" mass="27442">MSLAVVVPVYQEAGGIGATLRALAAQHDLDFDAWFVDNGSTDGSAAVIEDFARAAGLSRWHVIAEPQKGTGAAADTGMRAAIAAGATMLGRTDADALPAPEWTARLRRALSRRPSGLGIDLVCGEMRPRADEGLSIGRRAALQVAAYVAEVFGLLRPSNYGAGLHGPYLVLPGCNMGVTAALYEACGGFTRTSIEEQHEDRALFMAARRIPGSVIRRRFDVVAGISSRRVRAWGLWNTLMWYRDHSYRGETVDIR</sequence>
<keyword evidence="2" id="KW-1003">Cell membrane</keyword>
<evidence type="ECO:0000256" key="7">
    <source>
        <dbReference type="ARBA" id="ARBA00037904"/>
    </source>
</evidence>
<name>A0ABU1SCG1_9MICO</name>
<keyword evidence="3" id="KW-0328">Glycosyltransferase</keyword>
<accession>A0ABU1SCG1</accession>
<keyword evidence="12" id="KW-1185">Reference proteome</keyword>
<feature type="domain" description="Glycosyltransferase 2-like" evidence="10">
    <location>
        <begin position="5"/>
        <end position="114"/>
    </location>
</feature>
<dbReference type="Gene3D" id="3.90.550.10">
    <property type="entry name" value="Spore Coat Polysaccharide Biosynthesis Protein SpsA, Chain A"/>
    <property type="match status" value="1"/>
</dbReference>
<dbReference type="Proteomes" id="UP001259347">
    <property type="component" value="Unassembled WGS sequence"/>
</dbReference>
<evidence type="ECO:0000256" key="2">
    <source>
        <dbReference type="ARBA" id="ARBA00022475"/>
    </source>
</evidence>
<comment type="similarity">
    <text evidence="8">Belongs to the glycosyltransferase 2 family. CrtQ subfamily.</text>
</comment>
<dbReference type="PANTHER" id="PTHR43646:SF2">
    <property type="entry name" value="GLYCOSYLTRANSFERASE 2-LIKE DOMAIN-CONTAINING PROTEIN"/>
    <property type="match status" value="1"/>
</dbReference>
<evidence type="ECO:0000256" key="8">
    <source>
        <dbReference type="ARBA" id="ARBA00038120"/>
    </source>
</evidence>
<comment type="function">
    <text evidence="6">Catalyzes the glycosylation of 4,4'-diaponeurosporenoate, i.e. the esterification of glucose at the C1'' position with the carboxyl group of 4,4'-diaponeurosporenic acid, to form glycosyl-4,4'-diaponeurosporenoate. This is a step in the biosynthesis of staphyloxanthin, an orange pigment present in most staphylococci strains.</text>
</comment>
<evidence type="ECO:0000256" key="4">
    <source>
        <dbReference type="ARBA" id="ARBA00022679"/>
    </source>
</evidence>
<comment type="subcellular location">
    <subcellularLocation>
        <location evidence="1">Cell membrane</location>
    </subcellularLocation>
</comment>
<gene>
    <name evidence="11" type="ORF">J2Y69_001180</name>
</gene>
<comment type="caution">
    <text evidence="11">The sequence shown here is derived from an EMBL/GenBank/DDBJ whole genome shotgun (WGS) entry which is preliminary data.</text>
</comment>
<protein>
    <recommendedName>
        <fullName evidence="9">4,4'-diaponeurosporenoate glycosyltransferase</fullName>
    </recommendedName>
</protein>
<dbReference type="SUPFAM" id="SSF53448">
    <property type="entry name" value="Nucleotide-diphospho-sugar transferases"/>
    <property type="match status" value="1"/>
</dbReference>
<dbReference type="Pfam" id="PF00535">
    <property type="entry name" value="Glycos_transf_2"/>
    <property type="match status" value="1"/>
</dbReference>
<proteinExistence type="inferred from homology"/>
<dbReference type="PANTHER" id="PTHR43646">
    <property type="entry name" value="GLYCOSYLTRANSFERASE"/>
    <property type="match status" value="1"/>
</dbReference>
<evidence type="ECO:0000256" key="6">
    <source>
        <dbReference type="ARBA" id="ARBA00037281"/>
    </source>
</evidence>
<evidence type="ECO:0000256" key="1">
    <source>
        <dbReference type="ARBA" id="ARBA00004236"/>
    </source>
</evidence>
<dbReference type="InterPro" id="IPR029044">
    <property type="entry name" value="Nucleotide-diphossugar_trans"/>
</dbReference>
<dbReference type="InterPro" id="IPR001173">
    <property type="entry name" value="Glyco_trans_2-like"/>
</dbReference>
<reference evidence="11 12" key="1">
    <citation type="submission" date="2023-07" db="EMBL/GenBank/DDBJ databases">
        <title>Sorghum-associated microbial communities from plants grown in Nebraska, USA.</title>
        <authorList>
            <person name="Schachtman D."/>
        </authorList>
    </citation>
    <scope>NUCLEOTIDE SEQUENCE [LARGE SCALE GENOMIC DNA]</scope>
    <source>
        <strain evidence="11 12">2980</strain>
    </source>
</reference>
<organism evidence="11 12">
    <name type="scientific">Microbacterium resistens</name>
    <dbReference type="NCBI Taxonomy" id="156977"/>
    <lineage>
        <taxon>Bacteria</taxon>
        <taxon>Bacillati</taxon>
        <taxon>Actinomycetota</taxon>
        <taxon>Actinomycetes</taxon>
        <taxon>Micrococcales</taxon>
        <taxon>Microbacteriaceae</taxon>
        <taxon>Microbacterium</taxon>
    </lineage>
</organism>
<keyword evidence="5" id="KW-0472">Membrane</keyword>
<evidence type="ECO:0000313" key="11">
    <source>
        <dbReference type="EMBL" id="MDR6866587.1"/>
    </source>
</evidence>
<evidence type="ECO:0000256" key="3">
    <source>
        <dbReference type="ARBA" id="ARBA00022676"/>
    </source>
</evidence>
<comment type="pathway">
    <text evidence="7">Carotenoid biosynthesis; staphyloxanthin biosynthesis; staphyloxanthin from farnesyl diphosphate: step 4/5.</text>
</comment>
<evidence type="ECO:0000259" key="10">
    <source>
        <dbReference type="Pfam" id="PF00535"/>
    </source>
</evidence>
<evidence type="ECO:0000256" key="5">
    <source>
        <dbReference type="ARBA" id="ARBA00023136"/>
    </source>
</evidence>
<dbReference type="RefSeq" id="WP_310018544.1">
    <property type="nucleotide sequence ID" value="NZ_JAVDUM010000004.1"/>
</dbReference>
<evidence type="ECO:0000313" key="12">
    <source>
        <dbReference type="Proteomes" id="UP001259347"/>
    </source>
</evidence>
<dbReference type="EMBL" id="JAVDUM010000004">
    <property type="protein sequence ID" value="MDR6866587.1"/>
    <property type="molecule type" value="Genomic_DNA"/>
</dbReference>
<evidence type="ECO:0000256" key="9">
    <source>
        <dbReference type="ARBA" id="ARBA00040345"/>
    </source>
</evidence>
<keyword evidence="4" id="KW-0808">Transferase</keyword>